<feature type="non-terminal residue" evidence="1">
    <location>
        <position position="1"/>
    </location>
</feature>
<name>A0A151I7I3_9HYME</name>
<proteinExistence type="predicted"/>
<dbReference type="PANTHER" id="PTHR46114:SF1">
    <property type="entry name" value="ZAD DOMAIN-CONTAINING PROTEIN"/>
    <property type="match status" value="1"/>
</dbReference>
<evidence type="ECO:0000313" key="2">
    <source>
        <dbReference type="Proteomes" id="UP000078542"/>
    </source>
</evidence>
<protein>
    <submittedName>
        <fullName evidence="1">Uncharacterized protein</fullName>
    </submittedName>
</protein>
<accession>A0A151I7I3</accession>
<evidence type="ECO:0000313" key="1">
    <source>
        <dbReference type="EMBL" id="KYM94050.1"/>
    </source>
</evidence>
<organism evidence="1 2">
    <name type="scientific">Cyphomyrmex costatus</name>
    <dbReference type="NCBI Taxonomy" id="456900"/>
    <lineage>
        <taxon>Eukaryota</taxon>
        <taxon>Metazoa</taxon>
        <taxon>Ecdysozoa</taxon>
        <taxon>Arthropoda</taxon>
        <taxon>Hexapoda</taxon>
        <taxon>Insecta</taxon>
        <taxon>Pterygota</taxon>
        <taxon>Neoptera</taxon>
        <taxon>Endopterygota</taxon>
        <taxon>Hymenoptera</taxon>
        <taxon>Apocrita</taxon>
        <taxon>Aculeata</taxon>
        <taxon>Formicoidea</taxon>
        <taxon>Formicidae</taxon>
        <taxon>Myrmicinae</taxon>
        <taxon>Cyphomyrmex</taxon>
    </lineage>
</organism>
<gene>
    <name evidence="1" type="ORF">ALC62_15341</name>
</gene>
<sequence>EEMDIDEDVNENNRDDDYLDTDFDFYANDISTGPHLLTQKDVNDLVRDLNLSKMQAELLTSRLKNWNLLDKSTRICSYRKRHEELKPYFLQEKDLIFKKSINSVMSKLNYPYNPMDWRLFIDSSKVSLKAVLLHNGNEFSSVPIAYATEMKETHESMKILLEKIEYPKYSWKICGDLKVVALLFGMQLGFTKFSCFLCEWNSRDKKNHYTKKDWPKRDSFTPGEKNVLYKPLVNPHDIYLPPLHIKLGLIKNLVKAMDKDGEGFAYLKQKFPKLSEAKIKEGIFVGPQIRELIKDEVFDSQLNTLEKNAWKCFKNVVNHFLGNHKAENYEELISELLKAYKSLGCNMSLKIHFLHSHLDFFPQNLGAVSDEHGERFHQDIANIEKRYRGKSSPSMLADYCWTLKRDLCDARYSRKS</sequence>
<dbReference type="AlphaFoldDB" id="A0A151I7I3"/>
<keyword evidence="2" id="KW-1185">Reference proteome</keyword>
<dbReference type="EMBL" id="KQ978418">
    <property type="protein sequence ID" value="KYM94050.1"/>
    <property type="molecule type" value="Genomic_DNA"/>
</dbReference>
<dbReference type="Proteomes" id="UP000078542">
    <property type="component" value="Unassembled WGS sequence"/>
</dbReference>
<dbReference type="PANTHER" id="PTHR46114">
    <property type="entry name" value="APPLE DOMAIN-CONTAINING PROTEIN"/>
    <property type="match status" value="1"/>
</dbReference>
<reference evidence="1 2" key="1">
    <citation type="submission" date="2016-03" db="EMBL/GenBank/DDBJ databases">
        <title>Cyphomyrmex costatus WGS genome.</title>
        <authorList>
            <person name="Nygaard S."/>
            <person name="Hu H."/>
            <person name="Boomsma J."/>
            <person name="Zhang G."/>
        </authorList>
    </citation>
    <scope>NUCLEOTIDE SEQUENCE [LARGE SCALE GENOMIC DNA]</scope>
    <source>
        <strain evidence="1">MS0001</strain>
        <tissue evidence="1">Whole body</tissue>
    </source>
</reference>